<name>A0A1I3U356_9BACL</name>
<evidence type="ECO:0000313" key="1">
    <source>
        <dbReference type="EMBL" id="SFJ77420.1"/>
    </source>
</evidence>
<gene>
    <name evidence="1" type="ORF">SAMN05421852_12147</name>
</gene>
<dbReference type="RefSeq" id="WP_093231380.1">
    <property type="nucleotide sequence ID" value="NZ_FORR01000021.1"/>
</dbReference>
<accession>A0A1I3U356</accession>
<proteinExistence type="predicted"/>
<organism evidence="1 2">
    <name type="scientific">Thermoflavimicrobium dichotomicum</name>
    <dbReference type="NCBI Taxonomy" id="46223"/>
    <lineage>
        <taxon>Bacteria</taxon>
        <taxon>Bacillati</taxon>
        <taxon>Bacillota</taxon>
        <taxon>Bacilli</taxon>
        <taxon>Bacillales</taxon>
        <taxon>Thermoactinomycetaceae</taxon>
        <taxon>Thermoflavimicrobium</taxon>
    </lineage>
</organism>
<dbReference type="Proteomes" id="UP000199545">
    <property type="component" value="Unassembled WGS sequence"/>
</dbReference>
<protein>
    <submittedName>
        <fullName evidence="1">Uncharacterized protein</fullName>
    </submittedName>
</protein>
<dbReference type="AlphaFoldDB" id="A0A1I3U356"/>
<reference evidence="1 2" key="1">
    <citation type="submission" date="2016-10" db="EMBL/GenBank/DDBJ databases">
        <authorList>
            <person name="de Groot N.N."/>
        </authorList>
    </citation>
    <scope>NUCLEOTIDE SEQUENCE [LARGE SCALE GENOMIC DNA]</scope>
    <source>
        <strain evidence="1 2">DSM 44778</strain>
    </source>
</reference>
<sequence>MFKVLNFNDFTQFKSYVLNNTDFKIVPVFGLKDTNFLDGLEIYVPGDIESSTGVITQLDPTREINKNSSTLVVFDLESDFWVFGLLYAKLKDLDYIAVNHPQQIIKEVEKTSRDYIIIVTSPMTLTHEFQKGLLEASSILINGYPRQIKSYGIFTARDLSTMSKVLLKNYYHNNSNIRKVLINTGGYEFNKINKELYKEPFQITYEDVFNKSYDVIFLSGGGREDRLKVGKIAIYGDYQSLSGDYQNTSPLPDDFNFDIKNKNKYFVSNIDTKVLAVNGCVLGKTTRSKVEYPKEIFFSYSALEGKVISYIAPYCAKGLAESEAILLYKLLLKGLPIGECVKILNQYAAHLNFFPSFVLYGDPTLTYNKESLEHIEASDTIYFNSEEDLLFVKNVGSQWDSLISQSDWSQKEDIYYLIIYNSKENKDLILFTADKLKSYKEIKLKNNYKEHFLETIRDCFNSMQKNNVYGLYPPDTKGLESQILNRIKEINEYSILLNYSSKNDGLFVQKKEDFISLVHKFHKKSLSYWEKNTITDKKRFYDKHYVQSKIKDYIMKQNCPVCNSSYYFEQTMQYASINSIHRTIEFCPTCSVITDFDDLKISIEMATYVEKGKVNYQFSIVNNTSYPAIIDCLLTWRGIKNRINNTDTTSSFILDGKMKKLISYSIKTEDLYTRDKVYPVFILMSNLKYYFLKRPHLLIY</sequence>
<dbReference type="EMBL" id="FORR01000021">
    <property type="protein sequence ID" value="SFJ77420.1"/>
    <property type="molecule type" value="Genomic_DNA"/>
</dbReference>
<keyword evidence="2" id="KW-1185">Reference proteome</keyword>
<evidence type="ECO:0000313" key="2">
    <source>
        <dbReference type="Proteomes" id="UP000199545"/>
    </source>
</evidence>
<dbReference type="STRING" id="46223.SAMN05421852_12147"/>